<organism evidence="11 12">
    <name type="scientific">Melioribacter roseus (strain DSM 23840 / JCM 17771 / VKM B-2668 / P3M-2)</name>
    <dbReference type="NCBI Taxonomy" id="1191523"/>
    <lineage>
        <taxon>Bacteria</taxon>
        <taxon>Pseudomonadati</taxon>
        <taxon>Ignavibacteriota</taxon>
        <taxon>Ignavibacteria</taxon>
        <taxon>Ignavibacteriales</taxon>
        <taxon>Melioribacteraceae</taxon>
        <taxon>Melioribacter</taxon>
    </lineage>
</organism>
<evidence type="ECO:0000259" key="9">
    <source>
        <dbReference type="Pfam" id="PF07715"/>
    </source>
</evidence>
<dbReference type="EMBL" id="CP003557">
    <property type="protein sequence ID" value="AFN73530.1"/>
    <property type="molecule type" value="Genomic_DNA"/>
</dbReference>
<dbReference type="PANTHER" id="PTHR30069:SF29">
    <property type="entry name" value="HEMOGLOBIN AND HEMOGLOBIN-HAPTOGLOBIN-BINDING PROTEIN 1-RELATED"/>
    <property type="match status" value="1"/>
</dbReference>
<evidence type="ECO:0000256" key="1">
    <source>
        <dbReference type="ARBA" id="ARBA00004571"/>
    </source>
</evidence>
<feature type="domain" description="TonB-dependent receptor plug" evidence="9">
    <location>
        <begin position="124"/>
        <end position="219"/>
    </location>
</feature>
<dbReference type="InterPro" id="IPR012910">
    <property type="entry name" value="Plug_dom"/>
</dbReference>
<dbReference type="Gene3D" id="2.40.170.20">
    <property type="entry name" value="TonB-dependent receptor, beta-barrel domain"/>
    <property type="match status" value="1"/>
</dbReference>
<name>I6Z318_MELRP</name>
<dbReference type="SUPFAM" id="SSF49464">
    <property type="entry name" value="Carboxypeptidase regulatory domain-like"/>
    <property type="match status" value="1"/>
</dbReference>
<evidence type="ECO:0000256" key="7">
    <source>
        <dbReference type="ARBA" id="ARBA00023237"/>
    </source>
</evidence>
<dbReference type="SUPFAM" id="SSF56935">
    <property type="entry name" value="Porins"/>
    <property type="match status" value="1"/>
</dbReference>
<dbReference type="STRING" id="1191523.MROS_0286"/>
<dbReference type="KEGG" id="mro:MROS_0286"/>
<dbReference type="GO" id="GO:0009279">
    <property type="term" value="C:cell outer membrane"/>
    <property type="evidence" value="ECO:0007669"/>
    <property type="project" value="UniProtKB-SubCell"/>
</dbReference>
<evidence type="ECO:0000313" key="11">
    <source>
        <dbReference type="EMBL" id="AFN73530.1"/>
    </source>
</evidence>
<dbReference type="HOGENOM" id="CLU_012116_0_0_10"/>
<keyword evidence="6 8" id="KW-0472">Membrane</keyword>
<dbReference type="InterPro" id="IPR036942">
    <property type="entry name" value="Beta-barrel_TonB_sf"/>
</dbReference>
<dbReference type="InterPro" id="IPR039426">
    <property type="entry name" value="TonB-dep_rcpt-like"/>
</dbReference>
<dbReference type="Pfam" id="PF25183">
    <property type="entry name" value="OMP_b-brl_4"/>
    <property type="match status" value="1"/>
</dbReference>
<feature type="domain" description="TonB-dependent transporter Oar-like beta-barrel" evidence="10">
    <location>
        <begin position="350"/>
        <end position="755"/>
    </location>
</feature>
<evidence type="ECO:0000256" key="8">
    <source>
        <dbReference type="PROSITE-ProRule" id="PRU01360"/>
    </source>
</evidence>
<accession>I6Z318</accession>
<evidence type="ECO:0000256" key="4">
    <source>
        <dbReference type="ARBA" id="ARBA00022692"/>
    </source>
</evidence>
<dbReference type="InterPro" id="IPR057601">
    <property type="entry name" value="Oar-like_b-barrel"/>
</dbReference>
<dbReference type="GO" id="GO:0044718">
    <property type="term" value="P:siderophore transmembrane transport"/>
    <property type="evidence" value="ECO:0007669"/>
    <property type="project" value="TreeGrafter"/>
</dbReference>
<reference evidence="11 12" key="1">
    <citation type="journal article" date="2013" name="PLoS ONE">
        <title>Genomic analysis of Melioribacter roseus, facultatively anaerobic organotrophic bacterium representing a novel deep lineage within Bacteriodetes/Chlorobi group.</title>
        <authorList>
            <person name="Kadnikov V.V."/>
            <person name="Mardanov A.V."/>
            <person name="Podosokorskaya O.A."/>
            <person name="Gavrilov S.N."/>
            <person name="Kublanov I.V."/>
            <person name="Beletsky A.V."/>
            <person name="Bonch-Osmolovskaya E.A."/>
            <person name="Ravin N.V."/>
        </authorList>
    </citation>
    <scope>NUCLEOTIDE SEQUENCE [LARGE SCALE GENOMIC DNA]</scope>
    <source>
        <strain evidence="12">JCM 17771 / P3M-2</strain>
    </source>
</reference>
<evidence type="ECO:0000256" key="2">
    <source>
        <dbReference type="ARBA" id="ARBA00022448"/>
    </source>
</evidence>
<keyword evidence="5" id="KW-0732">Signal</keyword>
<dbReference type="Proteomes" id="UP000009011">
    <property type="component" value="Chromosome"/>
</dbReference>
<dbReference type="Gene3D" id="2.60.40.1120">
    <property type="entry name" value="Carboxypeptidase-like, regulatory domain"/>
    <property type="match status" value="1"/>
</dbReference>
<comment type="subcellular location">
    <subcellularLocation>
        <location evidence="1 8">Cell outer membrane</location>
        <topology evidence="1 8">Multi-pass membrane protein</topology>
    </subcellularLocation>
</comment>
<dbReference type="eggNOG" id="COG4771">
    <property type="taxonomic scope" value="Bacteria"/>
</dbReference>
<dbReference type="InterPro" id="IPR037066">
    <property type="entry name" value="Plug_dom_sf"/>
</dbReference>
<keyword evidence="12" id="KW-1185">Reference proteome</keyword>
<dbReference type="Gene3D" id="2.170.130.10">
    <property type="entry name" value="TonB-dependent receptor, plug domain"/>
    <property type="match status" value="1"/>
</dbReference>
<dbReference type="Pfam" id="PF07715">
    <property type="entry name" value="Plug"/>
    <property type="match status" value="1"/>
</dbReference>
<keyword evidence="11" id="KW-0675">Receptor</keyword>
<keyword evidence="2 8" id="KW-0813">Transport</keyword>
<evidence type="ECO:0000256" key="5">
    <source>
        <dbReference type="ARBA" id="ARBA00022729"/>
    </source>
</evidence>
<proteinExistence type="inferred from homology"/>
<dbReference type="Pfam" id="PF13715">
    <property type="entry name" value="CarbopepD_reg_2"/>
    <property type="match status" value="1"/>
</dbReference>
<dbReference type="RefSeq" id="WP_014854967.1">
    <property type="nucleotide sequence ID" value="NC_018178.1"/>
</dbReference>
<dbReference type="OrthoDB" id="9757908at2"/>
<evidence type="ECO:0000259" key="10">
    <source>
        <dbReference type="Pfam" id="PF25183"/>
    </source>
</evidence>
<keyword evidence="3 8" id="KW-1134">Transmembrane beta strand</keyword>
<protein>
    <submittedName>
        <fullName evidence="11">TonB-dependent receptor</fullName>
    </submittedName>
</protein>
<dbReference type="AlphaFoldDB" id="I6Z318"/>
<dbReference type="GO" id="GO:0015344">
    <property type="term" value="F:siderophore uptake transmembrane transporter activity"/>
    <property type="evidence" value="ECO:0007669"/>
    <property type="project" value="TreeGrafter"/>
</dbReference>
<keyword evidence="4 8" id="KW-0812">Transmembrane</keyword>
<sequence>MHRRILYFLLFLTLIPALLSAGTRGRIKGKVVDMQTGDPLIGANVIVMGTTTGAATDANGEYLLINLEPGVYEVRASYLGYQTVTVSNVRVSADLTTELNFELPSEDIQVGTIEIVAQKPLIQKDNTNAIRVTSSEDIQALPVRGVNNIIGLTAGVTLQNGEIYIRGGRNDEVGYYLEGVSIKNPITGRRGVTISQDALEEIQVQAGGYTAEFGGANAGIIRQQFKSGGPQLKASYEYITDNVTFKSKSDAFDGEKRLGAHWWGYNEQSATLSGPLFSDRVKFFTNVNYRYDRDPEPQPWPGMNLGVISDPISRDTIDFYYPAGPLKGQQREFITYTGTLNFDLKPVLIRLSGTYTTENGATSAYSAIQDLLQTRRGKYESNNGALNLKITHVLTPSMYYEVSAGYYFSNYEQYTPGLGSNIWVYGDSVANAEAGWTIPRTPKDIDNGVVGRYVSPTYANIYGFDFVRDGTVPIGYGKNDRQGISLNASLSFLVGKNHSFKVGGEYQTYTLRNWTLGTVSQVGLAASVDQFINSSNYDGTEASLNAYKRQLLITRGVNNYGYDVFGNKVDDGFFDAPHKPVFAAAYIQDRIEYEDLVINAGVRFDYIDIDNLKLVDPTRPDLGINATTGELYEEGWEKVPTFSAVSPRLGFSFPVTDRTVFHAQFGKFIQQPALNTAYRGLYRIGFEIKGGFFIPQPAGFNLRPTRTTQYELGFTQQLTDFMSIDITGYYKDIKDQVQFTLQNTDRNSAFQSYNVLTNGDYATTKGVEITLTMRRYERLAMNASLSFQDARGTGSNPYSNSGIVGAPLDGVTIFVPKYISPLSYNQALRGNVNVDYRFGPNDGPALLHDFGVSVLAMFNSGHPFTRGIGSLNAETDARFRQPIEALNSSSTPGEFQVDLRIDKTFRLMDKLSLNVYVYVINLFDNLNIRNVFLRTGSPEDDGVIYNPELSQQLIATYGEKYIDLYKAINVDYQEGYGGVPGAATNLMYGPPRQIRLGVRLEY</sequence>
<dbReference type="PROSITE" id="PS52016">
    <property type="entry name" value="TONB_DEPENDENT_REC_3"/>
    <property type="match status" value="1"/>
</dbReference>
<evidence type="ECO:0000256" key="6">
    <source>
        <dbReference type="ARBA" id="ARBA00023136"/>
    </source>
</evidence>
<dbReference type="InterPro" id="IPR008969">
    <property type="entry name" value="CarboxyPept-like_regulatory"/>
</dbReference>
<gene>
    <name evidence="11" type="ordered locus">MROS_0286</name>
</gene>
<evidence type="ECO:0000313" key="12">
    <source>
        <dbReference type="Proteomes" id="UP000009011"/>
    </source>
</evidence>
<keyword evidence="7 8" id="KW-0998">Cell outer membrane</keyword>
<evidence type="ECO:0000256" key="3">
    <source>
        <dbReference type="ARBA" id="ARBA00022452"/>
    </source>
</evidence>
<comment type="similarity">
    <text evidence="8">Belongs to the TonB-dependent receptor family.</text>
</comment>
<dbReference type="PANTHER" id="PTHR30069">
    <property type="entry name" value="TONB-DEPENDENT OUTER MEMBRANE RECEPTOR"/>
    <property type="match status" value="1"/>
</dbReference>